<evidence type="ECO:0000256" key="3">
    <source>
        <dbReference type="ARBA" id="ARBA00022525"/>
    </source>
</evidence>
<keyword evidence="7" id="KW-1185">Reference proteome</keyword>
<evidence type="ECO:0000256" key="1">
    <source>
        <dbReference type="ARBA" id="ARBA00004613"/>
    </source>
</evidence>
<dbReference type="PANTHER" id="PTHR10009">
    <property type="entry name" value="PROTEIN YELLOW-RELATED"/>
    <property type="match status" value="1"/>
</dbReference>
<dbReference type="EMBL" id="KZ288255">
    <property type="protein sequence ID" value="PBC30652.1"/>
    <property type="molecule type" value="Genomic_DNA"/>
</dbReference>
<evidence type="ECO:0000256" key="5">
    <source>
        <dbReference type="ARBA" id="ARBA00023180"/>
    </source>
</evidence>
<dbReference type="PRINTS" id="PR01366">
    <property type="entry name" value="ROYALJELLY"/>
</dbReference>
<dbReference type="OrthoDB" id="8184345at2759"/>
<keyword evidence="5" id="KW-0325">Glycoprotein</keyword>
<evidence type="ECO:0000313" key="7">
    <source>
        <dbReference type="Proteomes" id="UP000242457"/>
    </source>
</evidence>
<dbReference type="SUPFAM" id="SSF75011">
    <property type="entry name" value="3-carboxy-cis,cis-mucoante lactonizing enzyme"/>
    <property type="match status" value="2"/>
</dbReference>
<comment type="similarity">
    <text evidence="2">Belongs to the major royal jelly protein family.</text>
</comment>
<organism evidence="6 7">
    <name type="scientific">Apis cerana cerana</name>
    <name type="common">Oriental honeybee</name>
    <dbReference type="NCBI Taxonomy" id="94128"/>
    <lineage>
        <taxon>Eukaryota</taxon>
        <taxon>Metazoa</taxon>
        <taxon>Ecdysozoa</taxon>
        <taxon>Arthropoda</taxon>
        <taxon>Hexapoda</taxon>
        <taxon>Insecta</taxon>
        <taxon>Pterygota</taxon>
        <taxon>Neoptera</taxon>
        <taxon>Endopterygota</taxon>
        <taxon>Hymenoptera</taxon>
        <taxon>Apocrita</taxon>
        <taxon>Aculeata</taxon>
        <taxon>Apoidea</taxon>
        <taxon>Anthophila</taxon>
        <taxon>Apidae</taxon>
        <taxon>Apis</taxon>
    </lineage>
</organism>
<keyword evidence="4" id="KW-0732">Signal</keyword>
<dbReference type="Pfam" id="PF03022">
    <property type="entry name" value="MRJP"/>
    <property type="match status" value="5"/>
</dbReference>
<evidence type="ECO:0000256" key="2">
    <source>
        <dbReference type="ARBA" id="ARBA00009127"/>
    </source>
</evidence>
<protein>
    <submittedName>
        <fullName evidence="6">Major royal jelly protein</fullName>
    </submittedName>
</protein>
<dbReference type="Gene3D" id="2.120.10.30">
    <property type="entry name" value="TolB, C-terminal domain"/>
    <property type="match status" value="5"/>
</dbReference>
<evidence type="ECO:0000256" key="4">
    <source>
        <dbReference type="ARBA" id="ARBA00022729"/>
    </source>
</evidence>
<dbReference type="GO" id="GO:0005576">
    <property type="term" value="C:extracellular region"/>
    <property type="evidence" value="ECO:0007669"/>
    <property type="project" value="UniProtKB-SubCell"/>
</dbReference>
<evidence type="ECO:0000313" key="6">
    <source>
        <dbReference type="EMBL" id="PBC30652.1"/>
    </source>
</evidence>
<keyword evidence="3" id="KW-0964">Secreted</keyword>
<accession>A0A2A3EH93</accession>
<proteinExistence type="inferred from homology"/>
<reference evidence="6 7" key="1">
    <citation type="submission" date="2014-07" db="EMBL/GenBank/DDBJ databases">
        <title>Genomic and transcriptomic analysis on Apis cerana provide comprehensive insights into honey bee biology.</title>
        <authorList>
            <person name="Diao Q."/>
            <person name="Sun L."/>
            <person name="Zheng H."/>
            <person name="Zheng H."/>
            <person name="Xu S."/>
            <person name="Wang S."/>
            <person name="Zeng Z."/>
            <person name="Hu F."/>
            <person name="Su S."/>
            <person name="Wu J."/>
        </authorList>
    </citation>
    <scope>NUCLEOTIDE SEQUENCE [LARGE SCALE GENOMIC DNA]</scope>
    <source>
        <tissue evidence="6">Pupae without intestine</tissue>
    </source>
</reference>
<gene>
    <name evidence="6" type="ORF">APICC_06210</name>
</gene>
<dbReference type="PANTHER" id="PTHR10009:SF7">
    <property type="entry name" value="GH10609P-RELATED"/>
    <property type="match status" value="1"/>
</dbReference>
<comment type="subcellular location">
    <subcellularLocation>
        <location evidence="1">Secreted</location>
    </subcellularLocation>
</comment>
<sequence length="1173" mass="132429">MKSQFGDNNNVQYEGSQDTLNTQSLAKAVSKDGVLFVGLVGNSALGCLNEHQPLQRENLELVAQNEKTLQMIAGMKIKEELPHFVGSNKPVKDEYMLVLNKTFVTVLRYDGVPSSLNVISDKTGNGGRLLQPYPDWSWTKYKDCSGIVNAYNIAVDKYDRLWVLDSGLINNIQPMCSPKLLVFDLNSSQLLKQVDIPHDIAVNTTTENGRLASLVVQAMNPMNTLSLTNNLYYSPLASRDLYYVNTKPFMKSEYGENNVQYKGVQNIFNTQSTAKAVSKNGVLFFGLVNNTAVGCWNEHQTLQRENTDMVAQNEETLQMIVGMKIKELLPHIVIIDINNIINNEYMLVLSNRMQKILNNDLNFNDINFRILIGEKIFFRKMIRWLLLMYLGIACQGVTDIHSKNLTNSLKVIYEWKYIDYDFGSDEKRQAAIQSGDYNYTMNYLFDTDQWGDKTFVIIMKFNGVPSSLNVITNKTGNGGPLLAPYPDWTWAKNENCSGIMSVYKIEIDICDRLWVLDSGLINNVQSVCPPQLLVFDLNTSQLLKQVKIPHDIAVNTTTGNGALVTLSVQPLSCEVNGSTLVYIGDNEGFALIIYNNSDNSFQRLTSSTFASDPRYTTFTINGESFTLQSGIFGMALSPVTQNLYYSALSSHNLNYVNTEQFLKSQYQANNVHYQGKENILWTQASAKGISDNGVLFFGLVGDTSLACWNENRLLDRKNIEVVAKNKETLQAITGLKVKRKILLFVVHGFPVEYEYVLAANALKVVYQWKYFDYNFGSNERRQAAIQSGKYNYKNNFPIDVDRWHGKVYKVLIIIEYLCRINSTNQNKTFVTILRNNGVPSSLNVISNKIGNGGPLLEPYPNWSWAENQNCSGITSVYRVAIDVWDRLWVLDNGISGQTSVCSSQIVVFDLKTSKLLKQVKIPHNIAVNSTTGNRNVVTPIVQSFDYNNTLVYIADVEGYALIIYNNADDSFQRLTSSTFVYDPRYTNYTINEESFTLQDGILGMALSRKTQNLYYSAMSSHNLNYVNTKQFTQGKYQANNIQYQGASDILWTQATAKAISKTGALFFGLVTDTALGCWNENRPLKRGNIEIVAKNNDTLQFISGLKISKEISSHIFGYQNNEYIWALSNKYQKIANGDLNFNEVNFRILTAPVNQLISHTRCENPNTNFFSIH</sequence>
<dbReference type="AlphaFoldDB" id="A0A2A3EH93"/>
<dbReference type="STRING" id="94128.A0A2A3EH93"/>
<dbReference type="InterPro" id="IPR011042">
    <property type="entry name" value="6-blade_b-propeller_TolB-like"/>
</dbReference>
<dbReference type="InterPro" id="IPR017996">
    <property type="entry name" value="MRJP/yellow-related"/>
</dbReference>
<name>A0A2A3EH93_APICC</name>
<dbReference type="Proteomes" id="UP000242457">
    <property type="component" value="Unassembled WGS sequence"/>
</dbReference>